<dbReference type="Proteomes" id="UP000887540">
    <property type="component" value="Unplaced"/>
</dbReference>
<evidence type="ECO:0000313" key="2">
    <source>
        <dbReference type="Proteomes" id="UP000887540"/>
    </source>
</evidence>
<evidence type="ECO:0000256" key="1">
    <source>
        <dbReference type="SAM" id="Phobius"/>
    </source>
</evidence>
<accession>A0A914DUA1</accession>
<proteinExistence type="predicted"/>
<protein>
    <submittedName>
        <fullName evidence="3">Uncharacterized protein</fullName>
    </submittedName>
</protein>
<keyword evidence="2" id="KW-1185">Reference proteome</keyword>
<keyword evidence="1" id="KW-1133">Transmembrane helix</keyword>
<sequence>MQTPETKSFGQLQYRIWQFLIGILSYFGGSLLFSKKEINDGNSTLNVDSEKLIKEDEFPLINGTKKAHKSVQNLSIQKCKLLCLYYALIPYPAMTCLVLSYLSLF</sequence>
<keyword evidence="1" id="KW-0472">Membrane</keyword>
<feature type="transmembrane region" description="Helical" evidence="1">
    <location>
        <begin position="16"/>
        <end position="33"/>
    </location>
</feature>
<dbReference type="AlphaFoldDB" id="A0A914DUA1"/>
<reference evidence="3" key="1">
    <citation type="submission" date="2022-11" db="UniProtKB">
        <authorList>
            <consortium name="WormBaseParasite"/>
        </authorList>
    </citation>
    <scope>IDENTIFICATION</scope>
</reference>
<name>A0A914DUA1_9BILA</name>
<feature type="transmembrane region" description="Helical" evidence="1">
    <location>
        <begin position="83"/>
        <end position="104"/>
    </location>
</feature>
<evidence type="ECO:0000313" key="3">
    <source>
        <dbReference type="WBParaSite" id="ACRNAN_scaffold3719.g24444.t1"/>
    </source>
</evidence>
<dbReference type="WBParaSite" id="ACRNAN_scaffold3719.g24444.t1">
    <property type="protein sequence ID" value="ACRNAN_scaffold3719.g24444.t1"/>
    <property type="gene ID" value="ACRNAN_scaffold3719.g24444"/>
</dbReference>
<keyword evidence="1" id="KW-0812">Transmembrane</keyword>
<organism evidence="2 3">
    <name type="scientific">Acrobeloides nanus</name>
    <dbReference type="NCBI Taxonomy" id="290746"/>
    <lineage>
        <taxon>Eukaryota</taxon>
        <taxon>Metazoa</taxon>
        <taxon>Ecdysozoa</taxon>
        <taxon>Nematoda</taxon>
        <taxon>Chromadorea</taxon>
        <taxon>Rhabditida</taxon>
        <taxon>Tylenchina</taxon>
        <taxon>Cephalobomorpha</taxon>
        <taxon>Cephaloboidea</taxon>
        <taxon>Cephalobidae</taxon>
        <taxon>Acrobeloides</taxon>
    </lineage>
</organism>